<keyword evidence="1" id="KW-0732">Signal</keyword>
<comment type="caution">
    <text evidence="2">The sequence shown here is derived from an EMBL/GenBank/DDBJ whole genome shotgun (WGS) entry which is preliminary data.</text>
</comment>
<organism evidence="2 3">
    <name type="scientific">Steinernema carpocapsae</name>
    <name type="common">Entomopathogenic nematode</name>
    <dbReference type="NCBI Taxonomy" id="34508"/>
    <lineage>
        <taxon>Eukaryota</taxon>
        <taxon>Metazoa</taxon>
        <taxon>Ecdysozoa</taxon>
        <taxon>Nematoda</taxon>
        <taxon>Chromadorea</taxon>
        <taxon>Rhabditida</taxon>
        <taxon>Tylenchina</taxon>
        <taxon>Panagrolaimomorpha</taxon>
        <taxon>Strongyloidoidea</taxon>
        <taxon>Steinernematidae</taxon>
        <taxon>Steinernema</taxon>
    </lineage>
</organism>
<dbReference type="Proteomes" id="UP000298663">
    <property type="component" value="Unassembled WGS sequence"/>
</dbReference>
<dbReference type="AlphaFoldDB" id="A0A4U5M077"/>
<reference evidence="2 3" key="1">
    <citation type="journal article" date="2015" name="Genome Biol.">
        <title>Comparative genomics of Steinernema reveals deeply conserved gene regulatory networks.</title>
        <authorList>
            <person name="Dillman A.R."/>
            <person name="Macchietto M."/>
            <person name="Porter C.F."/>
            <person name="Rogers A."/>
            <person name="Williams B."/>
            <person name="Antoshechkin I."/>
            <person name="Lee M.M."/>
            <person name="Goodwin Z."/>
            <person name="Lu X."/>
            <person name="Lewis E.E."/>
            <person name="Goodrich-Blair H."/>
            <person name="Stock S.P."/>
            <person name="Adams B.J."/>
            <person name="Sternberg P.W."/>
            <person name="Mortazavi A."/>
        </authorList>
    </citation>
    <scope>NUCLEOTIDE SEQUENCE [LARGE SCALE GENOMIC DNA]</scope>
    <source>
        <strain evidence="2 3">ALL</strain>
    </source>
</reference>
<evidence type="ECO:0000256" key="1">
    <source>
        <dbReference type="SAM" id="SignalP"/>
    </source>
</evidence>
<dbReference type="EMBL" id="AZBU02000010">
    <property type="protein sequence ID" value="TKR62039.1"/>
    <property type="molecule type" value="Genomic_DNA"/>
</dbReference>
<protein>
    <submittedName>
        <fullName evidence="2">Uncharacterized protein</fullName>
    </submittedName>
</protein>
<name>A0A4U5M077_STECR</name>
<sequence>MVVLYFLFTSAVLFYLTSLTPIAEDCSSCNYYECAEKKLQCGPLGYPIGFGRRFCLYYKQPELTANFTTKGFDSFSCIRECLIEETKKLVDSATTLPYNAEECDEFNRTQYVKVHPVCYKICDFCNLALNDIGEALYSYLAEMFC</sequence>
<evidence type="ECO:0000313" key="2">
    <source>
        <dbReference type="EMBL" id="TKR62039.1"/>
    </source>
</evidence>
<gene>
    <name evidence="2" type="ORF">L596_026052</name>
</gene>
<dbReference type="OrthoDB" id="9970481at2759"/>
<feature type="chain" id="PRO_5020347505" evidence="1">
    <location>
        <begin position="20"/>
        <end position="145"/>
    </location>
</feature>
<evidence type="ECO:0000313" key="3">
    <source>
        <dbReference type="Proteomes" id="UP000298663"/>
    </source>
</evidence>
<feature type="signal peptide" evidence="1">
    <location>
        <begin position="1"/>
        <end position="19"/>
    </location>
</feature>
<keyword evidence="3" id="KW-1185">Reference proteome</keyword>
<dbReference type="STRING" id="34508.A0A4U5M077"/>
<accession>A0A4U5M077</accession>
<reference evidence="2 3" key="2">
    <citation type="journal article" date="2019" name="G3 (Bethesda)">
        <title>Hybrid Assembly of the Genome of the Entomopathogenic Nematode Steinernema carpocapsae Identifies the X-Chromosome.</title>
        <authorList>
            <person name="Serra L."/>
            <person name="Macchietto M."/>
            <person name="Macias-Munoz A."/>
            <person name="McGill C.J."/>
            <person name="Rodriguez I.M."/>
            <person name="Rodriguez B."/>
            <person name="Murad R."/>
            <person name="Mortazavi A."/>
        </authorList>
    </citation>
    <scope>NUCLEOTIDE SEQUENCE [LARGE SCALE GENOMIC DNA]</scope>
    <source>
        <strain evidence="2 3">ALL</strain>
    </source>
</reference>
<proteinExistence type="predicted"/>